<evidence type="ECO:0000259" key="7">
    <source>
        <dbReference type="PROSITE" id="PS50950"/>
    </source>
</evidence>
<organism evidence="8">
    <name type="scientific">Amblyomma americanum</name>
    <name type="common">Lone star tick</name>
    <dbReference type="NCBI Taxonomy" id="6943"/>
    <lineage>
        <taxon>Eukaryota</taxon>
        <taxon>Metazoa</taxon>
        <taxon>Ecdysozoa</taxon>
        <taxon>Arthropoda</taxon>
        <taxon>Chelicerata</taxon>
        <taxon>Arachnida</taxon>
        <taxon>Acari</taxon>
        <taxon>Parasitiformes</taxon>
        <taxon>Ixodida</taxon>
        <taxon>Ixodoidea</taxon>
        <taxon>Ixodidae</taxon>
        <taxon>Amblyomminae</taxon>
        <taxon>Amblyomma</taxon>
    </lineage>
</organism>
<evidence type="ECO:0000256" key="6">
    <source>
        <dbReference type="SAM" id="MobiDB-lite"/>
    </source>
</evidence>
<feature type="non-terminal residue" evidence="8">
    <location>
        <position position="1"/>
    </location>
</feature>
<reference evidence="8" key="1">
    <citation type="journal article" date="2015" name="PLoS ONE">
        <title>An Insight into the Sialome of the Lone Star Tick, Amblyomma americanum, with a Glimpse on Its Time Dependent Gene Expression.</title>
        <authorList>
            <person name="Karim S."/>
            <person name="Ribeiro J.M."/>
        </authorList>
    </citation>
    <scope>NUCLEOTIDE SEQUENCE</scope>
    <source>
        <tissue evidence="8">Salivary gland</tissue>
    </source>
</reference>
<feature type="non-terminal residue" evidence="8">
    <location>
        <position position="121"/>
    </location>
</feature>
<feature type="compositionally biased region" description="Polar residues" evidence="6">
    <location>
        <begin position="112"/>
        <end position="121"/>
    </location>
</feature>
<keyword evidence="4 5" id="KW-0238">DNA-binding</keyword>
<evidence type="ECO:0000313" key="8">
    <source>
        <dbReference type="EMBL" id="JAG90069.1"/>
    </source>
</evidence>
<keyword evidence="1" id="KW-0479">Metal-binding</keyword>
<dbReference type="PANTHER" id="PTHR46927:SF3">
    <property type="entry name" value="THAP-TYPE DOMAIN-CONTAINING PROTEIN"/>
    <property type="match status" value="1"/>
</dbReference>
<evidence type="ECO:0000256" key="4">
    <source>
        <dbReference type="ARBA" id="ARBA00023125"/>
    </source>
</evidence>
<dbReference type="Pfam" id="PF05485">
    <property type="entry name" value="THAP"/>
    <property type="match status" value="1"/>
</dbReference>
<feature type="region of interest" description="Disordered" evidence="6">
    <location>
        <begin position="69"/>
        <end position="121"/>
    </location>
</feature>
<sequence>GKAFYSIPCGRSPTVVRRRLQWLLRMGREMPTSRGARLCEDHFTDDQFEAYVSNGRRKLRCNAVPSVFTRKEHRKESEESVASSESVTSNHEETQVHYVLSDDAPSCDSVEGESNSAPSDS</sequence>
<dbReference type="InterPro" id="IPR006612">
    <property type="entry name" value="THAP_Znf"/>
</dbReference>
<evidence type="ECO:0000256" key="5">
    <source>
        <dbReference type="PROSITE-ProRule" id="PRU00309"/>
    </source>
</evidence>
<dbReference type="EMBL" id="GBZX01002671">
    <property type="protein sequence ID" value="JAG90069.1"/>
    <property type="molecule type" value="mRNA"/>
</dbReference>
<dbReference type="SMART" id="SM00980">
    <property type="entry name" value="THAP"/>
    <property type="match status" value="1"/>
</dbReference>
<dbReference type="PANTHER" id="PTHR46927">
    <property type="entry name" value="AGAP005574-PA"/>
    <property type="match status" value="1"/>
</dbReference>
<dbReference type="PROSITE" id="PS50950">
    <property type="entry name" value="ZF_THAP"/>
    <property type="match status" value="1"/>
</dbReference>
<dbReference type="AlphaFoldDB" id="A0A0C9S0F6"/>
<dbReference type="InterPro" id="IPR052224">
    <property type="entry name" value="THAP_domain_protein"/>
</dbReference>
<dbReference type="GO" id="GO:0008270">
    <property type="term" value="F:zinc ion binding"/>
    <property type="evidence" value="ECO:0007669"/>
    <property type="project" value="UniProtKB-KW"/>
</dbReference>
<protein>
    <submittedName>
        <fullName evidence="8">Putative apoptosis associated protein</fullName>
    </submittedName>
</protein>
<name>A0A0C9S0F6_AMBAM</name>
<proteinExistence type="evidence at transcript level"/>
<evidence type="ECO:0000256" key="1">
    <source>
        <dbReference type="ARBA" id="ARBA00022723"/>
    </source>
</evidence>
<evidence type="ECO:0000256" key="3">
    <source>
        <dbReference type="ARBA" id="ARBA00022833"/>
    </source>
</evidence>
<dbReference type="GO" id="GO:0003677">
    <property type="term" value="F:DNA binding"/>
    <property type="evidence" value="ECO:0007669"/>
    <property type="project" value="UniProtKB-UniRule"/>
</dbReference>
<dbReference type="SUPFAM" id="SSF57716">
    <property type="entry name" value="Glucocorticoid receptor-like (DNA-binding domain)"/>
    <property type="match status" value="1"/>
</dbReference>
<accession>A0A0C9S0F6</accession>
<evidence type="ECO:0000256" key="2">
    <source>
        <dbReference type="ARBA" id="ARBA00022771"/>
    </source>
</evidence>
<keyword evidence="2 5" id="KW-0863">Zinc-finger</keyword>
<feature type="domain" description="THAP-type" evidence="7">
    <location>
        <begin position="1"/>
        <end position="68"/>
    </location>
</feature>
<feature type="compositionally biased region" description="Low complexity" evidence="6">
    <location>
        <begin position="80"/>
        <end position="89"/>
    </location>
</feature>
<keyword evidence="3" id="KW-0862">Zinc</keyword>